<gene>
    <name evidence="1" type="ORF">AB3K24_01325</name>
</gene>
<organism evidence="1 2">
    <name type="scientific">Leuconostoc aquikimchii</name>
    <dbReference type="NCBI Taxonomy" id="3236804"/>
    <lineage>
        <taxon>Bacteria</taxon>
        <taxon>Bacillati</taxon>
        <taxon>Bacillota</taxon>
        <taxon>Bacilli</taxon>
        <taxon>Lactobacillales</taxon>
        <taxon>Lactobacillaceae</taxon>
        <taxon>Leuconostoc</taxon>
    </lineage>
</organism>
<evidence type="ECO:0000313" key="1">
    <source>
        <dbReference type="EMBL" id="MEX0380004.1"/>
    </source>
</evidence>
<dbReference type="RefSeq" id="WP_367973438.1">
    <property type="nucleotide sequence ID" value="NZ_JBFPEQ010000001.1"/>
</dbReference>
<dbReference type="Gene3D" id="3.20.80.10">
    <property type="entry name" value="Regulatory factor, effector binding domain"/>
    <property type="match status" value="1"/>
</dbReference>
<comment type="caution">
    <text evidence="1">The sequence shown here is derived from an EMBL/GenBank/DDBJ whole genome shotgun (WGS) entry which is preliminary data.</text>
</comment>
<accession>A0ABV3S0M9</accession>
<name>A0ABV3S0M9_9LACO</name>
<dbReference type="InterPro" id="IPR011256">
    <property type="entry name" value="Reg_factor_effector_dom_sf"/>
</dbReference>
<reference evidence="1 2" key="1">
    <citation type="submission" date="2024-07" db="EMBL/GenBank/DDBJ databases">
        <authorList>
            <person name="Yun M."/>
        </authorList>
    </citation>
    <scope>NUCLEOTIDE SEQUENCE [LARGE SCALE GENOMIC DNA]</scope>
    <source>
        <strain evidence="1 2">MS01</strain>
    </source>
</reference>
<sequence>MKFSIVDSEKTNNFTDPTIQTKIMSLWENNGLIIGKVLKEGLTVTCVYHDYQTNYKGDYTVSLCQEDMTNGIFDTSKYQWQAYKVDINDKLGVINTWQKIWSDEENHKINRVYAFDFEQYKPNGEISIVVAIF</sequence>
<proteinExistence type="predicted"/>
<dbReference type="EMBL" id="JBFPER010000001">
    <property type="protein sequence ID" value="MEX0380004.1"/>
    <property type="molecule type" value="Genomic_DNA"/>
</dbReference>
<evidence type="ECO:0000313" key="2">
    <source>
        <dbReference type="Proteomes" id="UP001556617"/>
    </source>
</evidence>
<dbReference type="Proteomes" id="UP001556617">
    <property type="component" value="Unassembled WGS sequence"/>
</dbReference>
<protein>
    <submittedName>
        <fullName evidence="1">Transcriptional regulator</fullName>
    </submittedName>
</protein>
<keyword evidence="2" id="KW-1185">Reference proteome</keyword>